<dbReference type="EMBL" id="JAQQFR010000002">
    <property type="protein sequence ID" value="MFL9877338.1"/>
    <property type="molecule type" value="Genomic_DNA"/>
</dbReference>
<protein>
    <submittedName>
        <fullName evidence="2">DUF2130 domain-containing protein</fullName>
    </submittedName>
</protein>
<reference evidence="2 3" key="1">
    <citation type="journal article" date="2024" name="Chem. Sci.">
        <title>Discovery of megapolipeptins by genome mining of a Burkholderiales bacteria collection.</title>
        <authorList>
            <person name="Paulo B.S."/>
            <person name="Recchia M.J.J."/>
            <person name="Lee S."/>
            <person name="Fergusson C.H."/>
            <person name="Romanowski S.B."/>
            <person name="Hernandez A."/>
            <person name="Krull N."/>
            <person name="Liu D.Y."/>
            <person name="Cavanagh H."/>
            <person name="Bos A."/>
            <person name="Gray C.A."/>
            <person name="Murphy B.T."/>
            <person name="Linington R.G."/>
            <person name="Eustaquio A.S."/>
        </authorList>
    </citation>
    <scope>NUCLEOTIDE SEQUENCE [LARGE SCALE GENOMIC DNA]</scope>
    <source>
        <strain evidence="2 3">RL21-008-BIB-B</strain>
    </source>
</reference>
<proteinExistence type="predicted"/>
<sequence>MHEIICPHCAKAFKIDEAGYANILKQVHDSEFEQQLHERLELAEQDKRNAIELAQAKIASEMQRAATIKDVEIQELKTKLDGEEIARKLAVAEALSAVEKDRDALSNELEQAKNEKQTASQLAEVRLANELQRTSNTKDAEIQELRSKLAGEEMARKLAVAEALSVVEKDRDALSNELEQAKNDKKTASQLAEAKLANELQRTATTKDAEIQALKAKLDAIEVSQKLAITEAVGAVEKERDDLKGSVARAELEKQLAEKSLKDKYETQIKDRDDAIERLRDMKARLSTKMVGETLEQHCETEFNRIRATAFPRAYFEKDNDARTGSKGDYIFRDSDEAGTEIVSIMFEMKNEGDRTATKNKNEDFLKELDKDRTEKGCEYAVLVSLLEPESELYNTGIVDVFHRYPKMYIVRPQFFLPMITLLRNAAMNSLKYKSELALVKAQNVDVTNFETELETFKTAFGKNYELASKRFQTAIDEIDKSIDHLQKTKEALLGTDRNLRLANDKAQDVTIKKLTRGNPTMAGKFAELKNSGPSETE</sequence>
<dbReference type="Proteomes" id="UP001629214">
    <property type="component" value="Unassembled WGS sequence"/>
</dbReference>
<keyword evidence="3" id="KW-1185">Reference proteome</keyword>
<dbReference type="Pfam" id="PF09903">
    <property type="entry name" value="DUF2130"/>
    <property type="match status" value="1"/>
</dbReference>
<organism evidence="2 3">
    <name type="scientific">Herbaspirillum rhizosphaerae</name>
    <dbReference type="NCBI Taxonomy" id="346179"/>
    <lineage>
        <taxon>Bacteria</taxon>
        <taxon>Pseudomonadati</taxon>
        <taxon>Pseudomonadota</taxon>
        <taxon>Betaproteobacteria</taxon>
        <taxon>Burkholderiales</taxon>
        <taxon>Oxalobacteraceae</taxon>
        <taxon>Herbaspirillum</taxon>
    </lineage>
</organism>
<dbReference type="RefSeq" id="WP_408165538.1">
    <property type="nucleotide sequence ID" value="NZ_JAQQFR010000002.1"/>
</dbReference>
<feature type="coiled-coil region" evidence="1">
    <location>
        <begin position="95"/>
        <end position="282"/>
    </location>
</feature>
<gene>
    <name evidence="2" type="ORF">PQR63_03015</name>
</gene>
<comment type="caution">
    <text evidence="2">The sequence shown here is derived from an EMBL/GenBank/DDBJ whole genome shotgun (WGS) entry which is preliminary data.</text>
</comment>
<evidence type="ECO:0000313" key="2">
    <source>
        <dbReference type="EMBL" id="MFL9877338.1"/>
    </source>
</evidence>
<keyword evidence="1" id="KW-0175">Coiled coil</keyword>
<evidence type="ECO:0000256" key="1">
    <source>
        <dbReference type="SAM" id="Coils"/>
    </source>
</evidence>
<evidence type="ECO:0000313" key="3">
    <source>
        <dbReference type="Proteomes" id="UP001629214"/>
    </source>
</evidence>
<dbReference type="InterPro" id="IPR019219">
    <property type="entry name" value="DUF2130"/>
</dbReference>
<accession>A0ABW8Z4R6</accession>
<name>A0ABW8Z4R6_9BURK</name>